<dbReference type="AlphaFoldDB" id="A0A5B7DBX5"/>
<dbReference type="SUPFAM" id="SSF50978">
    <property type="entry name" value="WD40 repeat-like"/>
    <property type="match status" value="1"/>
</dbReference>
<comment type="caution">
    <text evidence="1">The sequence shown here is derived from an EMBL/GenBank/DDBJ whole genome shotgun (WGS) entry which is preliminary data.</text>
</comment>
<keyword evidence="2" id="KW-1185">Reference proteome</keyword>
<dbReference type="EMBL" id="VSRR010000710">
    <property type="protein sequence ID" value="MPC18783.1"/>
    <property type="molecule type" value="Genomic_DNA"/>
</dbReference>
<dbReference type="Proteomes" id="UP000324222">
    <property type="component" value="Unassembled WGS sequence"/>
</dbReference>
<organism evidence="1 2">
    <name type="scientific">Portunus trituberculatus</name>
    <name type="common">Swimming crab</name>
    <name type="synonym">Neptunus trituberculatus</name>
    <dbReference type="NCBI Taxonomy" id="210409"/>
    <lineage>
        <taxon>Eukaryota</taxon>
        <taxon>Metazoa</taxon>
        <taxon>Ecdysozoa</taxon>
        <taxon>Arthropoda</taxon>
        <taxon>Crustacea</taxon>
        <taxon>Multicrustacea</taxon>
        <taxon>Malacostraca</taxon>
        <taxon>Eumalacostraca</taxon>
        <taxon>Eucarida</taxon>
        <taxon>Decapoda</taxon>
        <taxon>Pleocyemata</taxon>
        <taxon>Brachyura</taxon>
        <taxon>Eubrachyura</taxon>
        <taxon>Portunoidea</taxon>
        <taxon>Portunidae</taxon>
        <taxon>Portuninae</taxon>
        <taxon>Portunus</taxon>
    </lineage>
</organism>
<dbReference type="Gene3D" id="2.130.10.10">
    <property type="entry name" value="YVTN repeat-like/Quinoprotein amine dehydrogenase"/>
    <property type="match status" value="1"/>
</dbReference>
<sequence>MYLKLWNALITLQHDPFPAVASLANTVIQYVRSKLKNFGREPSEQRVESAPGTPVNKPMFIVVWDVERSHRVTHWTNNNGGSSCISSLAVLNPGTSHTCVATGCDDGSVRVWQGVFQEQTSSSSPQETAPSLLTSYQASTDVNPATRRILYLR</sequence>
<evidence type="ECO:0000313" key="1">
    <source>
        <dbReference type="EMBL" id="MPC18783.1"/>
    </source>
</evidence>
<reference evidence="1 2" key="1">
    <citation type="submission" date="2019-05" db="EMBL/GenBank/DDBJ databases">
        <title>Another draft genome of Portunus trituberculatus and its Hox gene families provides insights of decapod evolution.</title>
        <authorList>
            <person name="Jeong J.-H."/>
            <person name="Song I."/>
            <person name="Kim S."/>
            <person name="Choi T."/>
            <person name="Kim D."/>
            <person name="Ryu S."/>
            <person name="Kim W."/>
        </authorList>
    </citation>
    <scope>NUCLEOTIDE SEQUENCE [LARGE SCALE GENOMIC DNA]</scope>
    <source>
        <tissue evidence="1">Muscle</tissue>
    </source>
</reference>
<protein>
    <submittedName>
        <fullName evidence="1">Uncharacterized protein</fullName>
    </submittedName>
</protein>
<evidence type="ECO:0000313" key="2">
    <source>
        <dbReference type="Proteomes" id="UP000324222"/>
    </source>
</evidence>
<dbReference type="InterPro" id="IPR036322">
    <property type="entry name" value="WD40_repeat_dom_sf"/>
</dbReference>
<accession>A0A5B7DBX5</accession>
<dbReference type="InterPro" id="IPR015943">
    <property type="entry name" value="WD40/YVTN_repeat-like_dom_sf"/>
</dbReference>
<gene>
    <name evidence="1" type="ORF">E2C01_011676</name>
</gene>
<proteinExistence type="predicted"/>
<dbReference type="OrthoDB" id="10262360at2759"/>
<name>A0A5B7DBX5_PORTR</name>